<sequence length="671" mass="68111">MLSTSVLETGGERQSATSTPSLDSSYLVAKLDCDPAVAVESSAAGRLYSPECGTHVSAPGMAATEDETSAGFTCSHARLQVALSAYSIRDIAQCDPAMHIRHLKPLSHGPDSVVYKGTWQGLLFAVKFMLYRGSDPAGLQRRVASLLAAQCMPQRSHLARVYACDLSEVVVEGAPPQPQPQPPSAGEADADDAAAAAAVTAAPPALTVRPFLQEEEPDAGDEVCLPPDESAEATDGGGAGAARRRGHGGERFHFSSVVFSAEAATAYGSAPVSGCTDGPSAAAAAAGPGPRPTLQGLLDYLGARPGDYLLHCVSELASGGNLWHGIRSGAYDLFGPLGPLGALRMSLHTARGIAQGLQQLHASGEVHGGLSAANVLLLWSHHALGGGAGGGGAAAAVARGSGGLHKRRGFTARIADCGMRRLVLGPEWRRRLVGHPELFGCTAPELLLPPPEAEGAAAPEKTCEIEWQPCHDVFSFGAVLYSMCTGKRRTGGFGGAAVAWPEHVWPPLRDLGDACMATDPAGRPTAGEIVRVLLVLEQRLHNAGAHARCPRVRPSGVAPGPSAGGGAVARGGVGLGPVLGAASFDTHRLGGAAAAGCGGGDGGSATAASTFLHSTAEEVDGAGASGGSGGGGIGLAQTSPALSRRPTAAPPPHWRATQRFGLASMPEVLLP</sequence>
<gene>
    <name evidence="3" type="primary">PLEST005639</name>
    <name evidence="3" type="ORF">PLESTB_001554000</name>
</gene>
<dbReference type="EMBL" id="BRXU01000031">
    <property type="protein sequence ID" value="GLC59918.1"/>
    <property type="molecule type" value="Genomic_DNA"/>
</dbReference>
<dbReference type="GO" id="GO:0005524">
    <property type="term" value="F:ATP binding"/>
    <property type="evidence" value="ECO:0007669"/>
    <property type="project" value="InterPro"/>
</dbReference>
<protein>
    <recommendedName>
        <fullName evidence="2">Protein kinase domain-containing protein</fullName>
    </recommendedName>
</protein>
<dbReference type="InterPro" id="IPR000719">
    <property type="entry name" value="Prot_kinase_dom"/>
</dbReference>
<dbReference type="Gene3D" id="1.10.510.10">
    <property type="entry name" value="Transferase(Phosphotransferase) domain 1"/>
    <property type="match status" value="1"/>
</dbReference>
<dbReference type="InterPro" id="IPR051681">
    <property type="entry name" value="Ser/Thr_Kinases-Pseudokinases"/>
</dbReference>
<reference evidence="3 4" key="1">
    <citation type="journal article" date="2023" name="Commun. Biol.">
        <title>Reorganization of the ancestral sex-determining regions during the evolution of trioecy in Pleodorina starrii.</title>
        <authorList>
            <person name="Takahashi K."/>
            <person name="Suzuki S."/>
            <person name="Kawai-Toyooka H."/>
            <person name="Yamamoto K."/>
            <person name="Hamaji T."/>
            <person name="Ootsuki R."/>
            <person name="Yamaguchi H."/>
            <person name="Kawachi M."/>
            <person name="Higashiyama T."/>
            <person name="Nozaki H."/>
        </authorList>
    </citation>
    <scope>NUCLEOTIDE SEQUENCE [LARGE SCALE GENOMIC DNA]</scope>
    <source>
        <strain evidence="3 4">NIES-4479</strain>
    </source>
</reference>
<feature type="region of interest" description="Disordered" evidence="1">
    <location>
        <begin position="173"/>
        <end position="199"/>
    </location>
</feature>
<evidence type="ECO:0000313" key="4">
    <source>
        <dbReference type="Proteomes" id="UP001165080"/>
    </source>
</evidence>
<dbReference type="PROSITE" id="PS50011">
    <property type="entry name" value="PROTEIN_KINASE_DOM"/>
    <property type="match status" value="1"/>
</dbReference>
<accession>A0A9W6BXA1</accession>
<dbReference type="SUPFAM" id="SSF56112">
    <property type="entry name" value="Protein kinase-like (PK-like)"/>
    <property type="match status" value="1"/>
</dbReference>
<evidence type="ECO:0000259" key="2">
    <source>
        <dbReference type="PROSITE" id="PS50011"/>
    </source>
</evidence>
<dbReference type="PANTHER" id="PTHR44329:SF214">
    <property type="entry name" value="PROTEIN KINASE DOMAIN-CONTAINING PROTEIN"/>
    <property type="match status" value="1"/>
</dbReference>
<proteinExistence type="predicted"/>
<organism evidence="3 4">
    <name type="scientific">Pleodorina starrii</name>
    <dbReference type="NCBI Taxonomy" id="330485"/>
    <lineage>
        <taxon>Eukaryota</taxon>
        <taxon>Viridiplantae</taxon>
        <taxon>Chlorophyta</taxon>
        <taxon>core chlorophytes</taxon>
        <taxon>Chlorophyceae</taxon>
        <taxon>CS clade</taxon>
        <taxon>Chlamydomonadales</taxon>
        <taxon>Volvocaceae</taxon>
        <taxon>Pleodorina</taxon>
    </lineage>
</organism>
<feature type="region of interest" description="Disordered" evidence="1">
    <location>
        <begin position="619"/>
        <end position="654"/>
    </location>
</feature>
<evidence type="ECO:0000256" key="1">
    <source>
        <dbReference type="SAM" id="MobiDB-lite"/>
    </source>
</evidence>
<dbReference type="InterPro" id="IPR011009">
    <property type="entry name" value="Kinase-like_dom_sf"/>
</dbReference>
<feature type="compositionally biased region" description="Gly residues" evidence="1">
    <location>
        <begin position="623"/>
        <end position="634"/>
    </location>
</feature>
<evidence type="ECO:0000313" key="3">
    <source>
        <dbReference type="EMBL" id="GLC59918.1"/>
    </source>
</evidence>
<dbReference type="AlphaFoldDB" id="A0A9W6BXA1"/>
<feature type="region of interest" description="Disordered" evidence="1">
    <location>
        <begin position="1"/>
        <end position="20"/>
    </location>
</feature>
<name>A0A9W6BXA1_9CHLO</name>
<feature type="domain" description="Protein kinase" evidence="2">
    <location>
        <begin position="100"/>
        <end position="536"/>
    </location>
</feature>
<dbReference type="GO" id="GO:0004674">
    <property type="term" value="F:protein serine/threonine kinase activity"/>
    <property type="evidence" value="ECO:0007669"/>
    <property type="project" value="TreeGrafter"/>
</dbReference>
<dbReference type="PANTHER" id="PTHR44329">
    <property type="entry name" value="SERINE/THREONINE-PROTEIN KINASE TNNI3K-RELATED"/>
    <property type="match status" value="1"/>
</dbReference>
<keyword evidence="4" id="KW-1185">Reference proteome</keyword>
<dbReference type="Proteomes" id="UP001165080">
    <property type="component" value="Unassembled WGS sequence"/>
</dbReference>
<comment type="caution">
    <text evidence="3">The sequence shown here is derived from an EMBL/GenBank/DDBJ whole genome shotgun (WGS) entry which is preliminary data.</text>
</comment>
<feature type="region of interest" description="Disordered" evidence="1">
    <location>
        <begin position="215"/>
        <end position="246"/>
    </location>
</feature>